<dbReference type="Pfam" id="PF02469">
    <property type="entry name" value="Fasciclin"/>
    <property type="match status" value="2"/>
</dbReference>
<gene>
    <name evidence="3" type="ORF">CFIO01_02941</name>
</gene>
<protein>
    <submittedName>
        <fullName evidence="3">Fasciclin domain-containing protein</fullName>
    </submittedName>
</protein>
<dbReference type="SMART" id="SM00554">
    <property type="entry name" value="FAS1"/>
    <property type="match status" value="2"/>
</dbReference>
<evidence type="ECO:0000313" key="3">
    <source>
        <dbReference type="EMBL" id="EXF75354.1"/>
    </source>
</evidence>
<dbReference type="Proteomes" id="UP000020467">
    <property type="component" value="Unassembled WGS sequence"/>
</dbReference>
<dbReference type="PANTHER" id="PTHR10900:SF77">
    <property type="entry name" value="FI19380P1"/>
    <property type="match status" value="1"/>
</dbReference>
<dbReference type="KEGG" id="cfj:CFIO01_02941"/>
<dbReference type="eggNOG" id="KOG1437">
    <property type="taxonomic scope" value="Eukaryota"/>
</dbReference>
<name>A0A010RC94_9PEZI</name>
<dbReference type="AlphaFoldDB" id="A0A010RC94"/>
<dbReference type="SUPFAM" id="SSF82153">
    <property type="entry name" value="FAS1 domain"/>
    <property type="match status" value="2"/>
</dbReference>
<comment type="caution">
    <text evidence="3">The sequence shown here is derived from an EMBL/GenBank/DDBJ whole genome shotgun (WGS) entry which is preliminary data.</text>
</comment>
<dbReference type="PANTHER" id="PTHR10900">
    <property type="entry name" value="PERIOSTIN-RELATED"/>
    <property type="match status" value="1"/>
</dbReference>
<dbReference type="InterPro" id="IPR000782">
    <property type="entry name" value="FAS1_domain"/>
</dbReference>
<sequence>MGRRIQIRFNPSTSLRRNLSEKLIRHVRSSSLDSSPPSSSAAALISDTKDSEAMKTTCVLPFVAVAASASVFALPETRPEQSIVGIQDGGSRGLSSWDKMRAWSDERSSSLDDVGNAIGGMFYQAAGAVARAGRQVMGYPNDGHDAETSHTWPIIQQPTIEDPRSIQEEVVDKGRNLTTLIKESGMQTKYFTTLLDSYDKVHDMLLGDDDEQPQKQKQFTVFVPTDSAFQKLEGVFELSRAELLGEILEYHVLPERYTYKDLRGLRTAKTVLEEGGGGGELRRQRLRIAEGSSGLEVNFYARVLASESRETGDGAIVVHFIDEVLIPPPRWNVFVGAAVPEETLGTFGKVMKRSGVGERVLSQQWRGSGITVFAPSNEAWDKLGEEAMDFLFSSREGARFLEALVRYHFVAEVVYTDFFQDVEIEEMENRADGEEDLGEDADGVGRVRREVQTLLDGARVLVKAVVSRSTGPTGDGGRPVGVVKVNVNGAAVSARDVPVRDGVVHILDEVLLPPPAPPSLSSPEESGVTRSSERIGVEELKRRLARFVEVGDEGGWSEEL</sequence>
<evidence type="ECO:0000313" key="4">
    <source>
        <dbReference type="Proteomes" id="UP000020467"/>
    </source>
</evidence>
<reference evidence="3 4" key="1">
    <citation type="submission" date="2014-02" db="EMBL/GenBank/DDBJ databases">
        <title>The genome sequence of Colletotrichum fioriniae PJ7.</title>
        <authorList>
            <person name="Baroncelli R."/>
            <person name="Thon M.R."/>
        </authorList>
    </citation>
    <scope>NUCLEOTIDE SEQUENCE [LARGE SCALE GENOMIC DNA]</scope>
    <source>
        <strain evidence="3 4">PJ7</strain>
    </source>
</reference>
<proteinExistence type="predicted"/>
<dbReference type="Gene3D" id="2.30.180.10">
    <property type="entry name" value="FAS1 domain"/>
    <property type="match status" value="2"/>
</dbReference>
<dbReference type="PROSITE" id="PS50213">
    <property type="entry name" value="FAS1"/>
    <property type="match status" value="2"/>
</dbReference>
<feature type="domain" description="FAS1" evidence="2">
    <location>
        <begin position="331"/>
        <end position="511"/>
    </location>
</feature>
<accession>A0A010RC94</accession>
<dbReference type="InterPro" id="IPR050904">
    <property type="entry name" value="Adhesion/Biosynth-related"/>
</dbReference>
<dbReference type="OrthoDB" id="7700931at2759"/>
<dbReference type="EMBL" id="JARH01000912">
    <property type="protein sequence ID" value="EXF75354.1"/>
    <property type="molecule type" value="Genomic_DNA"/>
</dbReference>
<dbReference type="HOGENOM" id="CLU_026522_1_0_1"/>
<feature type="domain" description="FAS1" evidence="2">
    <location>
        <begin position="174"/>
        <end position="325"/>
    </location>
</feature>
<feature type="region of interest" description="Disordered" evidence="1">
    <location>
        <begin position="512"/>
        <end position="534"/>
    </location>
</feature>
<evidence type="ECO:0000256" key="1">
    <source>
        <dbReference type="SAM" id="MobiDB-lite"/>
    </source>
</evidence>
<dbReference type="InterPro" id="IPR036378">
    <property type="entry name" value="FAS1_dom_sf"/>
</dbReference>
<organism evidence="3 4">
    <name type="scientific">Colletotrichum fioriniae PJ7</name>
    <dbReference type="NCBI Taxonomy" id="1445577"/>
    <lineage>
        <taxon>Eukaryota</taxon>
        <taxon>Fungi</taxon>
        <taxon>Dikarya</taxon>
        <taxon>Ascomycota</taxon>
        <taxon>Pezizomycotina</taxon>
        <taxon>Sordariomycetes</taxon>
        <taxon>Hypocreomycetidae</taxon>
        <taxon>Glomerellales</taxon>
        <taxon>Glomerellaceae</taxon>
        <taxon>Colletotrichum</taxon>
        <taxon>Colletotrichum acutatum species complex</taxon>
    </lineage>
</organism>
<evidence type="ECO:0000259" key="2">
    <source>
        <dbReference type="PROSITE" id="PS50213"/>
    </source>
</evidence>
<keyword evidence="4" id="KW-1185">Reference proteome</keyword>